<evidence type="ECO:0000313" key="6">
    <source>
        <dbReference type="EMBL" id="MST71237.1"/>
    </source>
</evidence>
<dbReference type="AlphaFoldDB" id="A0A6N7X6W6"/>
<dbReference type="GO" id="GO:0016020">
    <property type="term" value="C:membrane"/>
    <property type="evidence" value="ECO:0007669"/>
    <property type="project" value="UniProtKB-SubCell"/>
</dbReference>
<reference evidence="6 7" key="1">
    <citation type="submission" date="2019-08" db="EMBL/GenBank/DDBJ databases">
        <title>In-depth cultivation of the pig gut microbiome towards novel bacterial diversity and tailored functional studies.</title>
        <authorList>
            <person name="Wylensek D."/>
            <person name="Hitch T.C.A."/>
            <person name="Clavel T."/>
        </authorList>
    </citation>
    <scope>NUCLEOTIDE SEQUENCE [LARGE SCALE GENOMIC DNA]</scope>
    <source>
        <strain evidence="6 7">WCA-MUC-591-APC-4B</strain>
    </source>
</reference>
<keyword evidence="7" id="KW-1185">Reference proteome</keyword>
<dbReference type="PANTHER" id="PTHR37306:SF1">
    <property type="entry name" value="COLICIN V PRODUCTION PROTEIN"/>
    <property type="match status" value="1"/>
</dbReference>
<dbReference type="Proteomes" id="UP000469424">
    <property type="component" value="Unassembled WGS sequence"/>
</dbReference>
<dbReference type="InterPro" id="IPR003825">
    <property type="entry name" value="Colicin-V_CvpA"/>
</dbReference>
<accession>A0A6N7X6W6</accession>
<sequence length="210" mass="22988">MILDIIVILIFIVFAVRGKSRGLGESLIRLAAMVAGIALATTFTRPLSALIRKTPLQASMQRGLENIFQGSTVNLLDFIPKALEDTLQNFGVSDLPFEVSHFTTTAVLVLSFLLITTGVSLISLFLRRRLHIARKKGTVIGSTDSFAGFAVGVLKGTLFVFLFLAFMFPLAGIFLPDRIQAINEQLNSSYIAGPLYDINPLLLLLKKFSL</sequence>
<evidence type="ECO:0000313" key="7">
    <source>
        <dbReference type="Proteomes" id="UP000469424"/>
    </source>
</evidence>
<evidence type="ECO:0000256" key="2">
    <source>
        <dbReference type="ARBA" id="ARBA00022692"/>
    </source>
</evidence>
<gene>
    <name evidence="6" type="ORF">FYJ65_07960</name>
</gene>
<evidence type="ECO:0000256" key="3">
    <source>
        <dbReference type="ARBA" id="ARBA00022989"/>
    </source>
</evidence>
<dbReference type="Pfam" id="PF02674">
    <property type="entry name" value="Colicin_V"/>
    <property type="match status" value="1"/>
</dbReference>
<feature type="transmembrane region" description="Helical" evidence="5">
    <location>
        <begin position="103"/>
        <end position="126"/>
    </location>
</feature>
<keyword evidence="2 5" id="KW-0812">Transmembrane</keyword>
<keyword evidence="4 5" id="KW-0472">Membrane</keyword>
<comment type="caution">
    <text evidence="6">The sequence shown here is derived from an EMBL/GenBank/DDBJ whole genome shotgun (WGS) entry which is preliminary data.</text>
</comment>
<protein>
    <submittedName>
        <fullName evidence="6">CvpA family protein</fullName>
    </submittedName>
</protein>
<evidence type="ECO:0000256" key="4">
    <source>
        <dbReference type="ARBA" id="ARBA00023136"/>
    </source>
</evidence>
<proteinExistence type="predicted"/>
<name>A0A6N7X6W6_9FIRM</name>
<organism evidence="6 7">
    <name type="scientific">Mogibacterium kristiansenii</name>
    <dbReference type="NCBI Taxonomy" id="2606708"/>
    <lineage>
        <taxon>Bacteria</taxon>
        <taxon>Bacillati</taxon>
        <taxon>Bacillota</taxon>
        <taxon>Clostridia</taxon>
        <taxon>Peptostreptococcales</taxon>
        <taxon>Anaerovoracaceae</taxon>
        <taxon>Mogibacterium</taxon>
    </lineage>
</organism>
<dbReference type="RefSeq" id="WP_154554800.1">
    <property type="nucleotide sequence ID" value="NZ_VUNA01000017.1"/>
</dbReference>
<dbReference type="PANTHER" id="PTHR37306">
    <property type="entry name" value="COLICIN V PRODUCTION PROTEIN"/>
    <property type="match status" value="1"/>
</dbReference>
<feature type="transmembrane region" description="Helical" evidence="5">
    <location>
        <begin position="28"/>
        <end position="51"/>
    </location>
</feature>
<comment type="subcellular location">
    <subcellularLocation>
        <location evidence="1">Membrane</location>
        <topology evidence="1">Multi-pass membrane protein</topology>
    </subcellularLocation>
</comment>
<keyword evidence="3 5" id="KW-1133">Transmembrane helix</keyword>
<evidence type="ECO:0000256" key="5">
    <source>
        <dbReference type="SAM" id="Phobius"/>
    </source>
</evidence>
<evidence type="ECO:0000256" key="1">
    <source>
        <dbReference type="ARBA" id="ARBA00004141"/>
    </source>
</evidence>
<feature type="transmembrane region" description="Helical" evidence="5">
    <location>
        <begin position="146"/>
        <end position="168"/>
    </location>
</feature>
<dbReference type="GO" id="GO:0009403">
    <property type="term" value="P:toxin biosynthetic process"/>
    <property type="evidence" value="ECO:0007669"/>
    <property type="project" value="InterPro"/>
</dbReference>
<dbReference type="EMBL" id="VUNA01000017">
    <property type="protein sequence ID" value="MST71237.1"/>
    <property type="molecule type" value="Genomic_DNA"/>
</dbReference>